<dbReference type="EMBL" id="KB294409">
    <property type="protein sequence ID" value="ELU14636.1"/>
    <property type="molecule type" value="Genomic_DNA"/>
</dbReference>
<dbReference type="EnsemblMetazoa" id="CapteT217623">
    <property type="protein sequence ID" value="CapteP217623"/>
    <property type="gene ID" value="CapteG217623"/>
</dbReference>
<dbReference type="HOGENOM" id="CLU_1113684_0_0_1"/>
<proteinExistence type="predicted"/>
<protein>
    <submittedName>
        <fullName evidence="1 2">Uncharacterized protein</fullName>
    </submittedName>
</protein>
<organism evidence="1">
    <name type="scientific">Capitella teleta</name>
    <name type="common">Polychaete worm</name>
    <dbReference type="NCBI Taxonomy" id="283909"/>
    <lineage>
        <taxon>Eukaryota</taxon>
        <taxon>Metazoa</taxon>
        <taxon>Spiralia</taxon>
        <taxon>Lophotrochozoa</taxon>
        <taxon>Annelida</taxon>
        <taxon>Polychaeta</taxon>
        <taxon>Sedentaria</taxon>
        <taxon>Scolecida</taxon>
        <taxon>Capitellidae</taxon>
        <taxon>Capitella</taxon>
    </lineage>
</organism>
<reference evidence="1 3" key="2">
    <citation type="journal article" date="2013" name="Nature">
        <title>Insights into bilaterian evolution from three spiralian genomes.</title>
        <authorList>
            <person name="Simakov O."/>
            <person name="Marletaz F."/>
            <person name="Cho S.J."/>
            <person name="Edsinger-Gonzales E."/>
            <person name="Havlak P."/>
            <person name="Hellsten U."/>
            <person name="Kuo D.H."/>
            <person name="Larsson T."/>
            <person name="Lv J."/>
            <person name="Arendt D."/>
            <person name="Savage R."/>
            <person name="Osoegawa K."/>
            <person name="de Jong P."/>
            <person name="Grimwood J."/>
            <person name="Chapman J.A."/>
            <person name="Shapiro H."/>
            <person name="Aerts A."/>
            <person name="Otillar R.P."/>
            <person name="Terry A.Y."/>
            <person name="Boore J.L."/>
            <person name="Grigoriev I.V."/>
            <person name="Lindberg D.R."/>
            <person name="Seaver E.C."/>
            <person name="Weisblat D.A."/>
            <person name="Putnam N.H."/>
            <person name="Rokhsar D.S."/>
        </authorList>
    </citation>
    <scope>NUCLEOTIDE SEQUENCE</scope>
    <source>
        <strain evidence="1 3">I ESC-2004</strain>
    </source>
</reference>
<dbReference type="Proteomes" id="UP000014760">
    <property type="component" value="Unassembled WGS sequence"/>
</dbReference>
<dbReference type="EMBL" id="AMQN01038593">
    <property type="status" value="NOT_ANNOTATED_CDS"/>
    <property type="molecule type" value="Genomic_DNA"/>
</dbReference>
<evidence type="ECO:0000313" key="2">
    <source>
        <dbReference type="EnsemblMetazoa" id="CapteP217623"/>
    </source>
</evidence>
<accession>R7VEB5</accession>
<feature type="non-terminal residue" evidence="1">
    <location>
        <position position="250"/>
    </location>
</feature>
<sequence>MDLPKFLEEIAGTLLATAEYIRRIGSQHMQQWQPWLLQHQHMQQWQPWLLQHQHMQQWQPWLLQHQRMQKWQQWLLQHQHMQQWQPWLLQHQNRVQIGNHIVSLPVEVYNLIKFKKVVYIPEVSTEQDCIWNCLEKALQDGRSSAQLKDVFKAFILDKDIEAKEAEDAPEQRKSFFKALRNFSTAIVEVKLKAIIDETSYEQWVIGNPVTQEEVDPARRKGQGTTYLAPPLEMLSFIFRACPNKDYLSQA</sequence>
<dbReference type="AlphaFoldDB" id="R7VEB5"/>
<reference evidence="3" key="1">
    <citation type="submission" date="2012-12" db="EMBL/GenBank/DDBJ databases">
        <authorList>
            <person name="Hellsten U."/>
            <person name="Grimwood J."/>
            <person name="Chapman J.A."/>
            <person name="Shapiro H."/>
            <person name="Aerts A."/>
            <person name="Otillar R.P."/>
            <person name="Terry A.Y."/>
            <person name="Boore J.L."/>
            <person name="Simakov O."/>
            <person name="Marletaz F."/>
            <person name="Cho S.-J."/>
            <person name="Edsinger-Gonzales E."/>
            <person name="Havlak P."/>
            <person name="Kuo D.-H."/>
            <person name="Larsson T."/>
            <person name="Lv J."/>
            <person name="Arendt D."/>
            <person name="Savage R."/>
            <person name="Osoegawa K."/>
            <person name="de Jong P."/>
            <person name="Lindberg D.R."/>
            <person name="Seaver E.C."/>
            <person name="Weisblat D.A."/>
            <person name="Putnam N.H."/>
            <person name="Grigoriev I.V."/>
            <person name="Rokhsar D.S."/>
        </authorList>
    </citation>
    <scope>NUCLEOTIDE SEQUENCE</scope>
    <source>
        <strain evidence="3">I ESC-2004</strain>
    </source>
</reference>
<evidence type="ECO:0000313" key="1">
    <source>
        <dbReference type="EMBL" id="ELU14636.1"/>
    </source>
</evidence>
<reference evidence="2" key="3">
    <citation type="submission" date="2015-06" db="UniProtKB">
        <authorList>
            <consortium name="EnsemblMetazoa"/>
        </authorList>
    </citation>
    <scope>IDENTIFICATION</scope>
</reference>
<gene>
    <name evidence="1" type="ORF">CAPTEDRAFT_217623</name>
</gene>
<evidence type="ECO:0000313" key="3">
    <source>
        <dbReference type="Proteomes" id="UP000014760"/>
    </source>
</evidence>
<keyword evidence="3" id="KW-1185">Reference proteome</keyword>
<name>R7VEB5_CAPTE</name>